<reference evidence="3" key="3">
    <citation type="submission" date="2022-06" db="UniProtKB">
        <authorList>
            <consortium name="EnsemblPlants"/>
        </authorList>
    </citation>
    <scope>IDENTIFICATION</scope>
</reference>
<evidence type="ECO:0000256" key="2">
    <source>
        <dbReference type="SAM" id="SignalP"/>
    </source>
</evidence>
<accession>A0A8R7Q742</accession>
<organism evidence="3 4">
    <name type="scientific">Triticum urartu</name>
    <name type="common">Red wild einkorn</name>
    <name type="synonym">Crithodium urartu</name>
    <dbReference type="NCBI Taxonomy" id="4572"/>
    <lineage>
        <taxon>Eukaryota</taxon>
        <taxon>Viridiplantae</taxon>
        <taxon>Streptophyta</taxon>
        <taxon>Embryophyta</taxon>
        <taxon>Tracheophyta</taxon>
        <taxon>Spermatophyta</taxon>
        <taxon>Magnoliopsida</taxon>
        <taxon>Liliopsida</taxon>
        <taxon>Poales</taxon>
        <taxon>Poaceae</taxon>
        <taxon>BOP clade</taxon>
        <taxon>Pooideae</taxon>
        <taxon>Triticodae</taxon>
        <taxon>Triticeae</taxon>
        <taxon>Triticinae</taxon>
        <taxon>Triticum</taxon>
    </lineage>
</organism>
<proteinExistence type="predicted"/>
<protein>
    <submittedName>
        <fullName evidence="3">Uncharacterized protein</fullName>
    </submittedName>
</protein>
<reference evidence="3" key="2">
    <citation type="submission" date="2018-03" db="EMBL/GenBank/DDBJ databases">
        <title>The Triticum urartu genome reveals the dynamic nature of wheat genome evolution.</title>
        <authorList>
            <person name="Ling H."/>
            <person name="Ma B."/>
            <person name="Shi X."/>
            <person name="Liu H."/>
            <person name="Dong L."/>
            <person name="Sun H."/>
            <person name="Cao Y."/>
            <person name="Gao Q."/>
            <person name="Zheng S."/>
            <person name="Li Y."/>
            <person name="Yu Y."/>
            <person name="Du H."/>
            <person name="Qi M."/>
            <person name="Li Y."/>
            <person name="Yu H."/>
            <person name="Cui Y."/>
            <person name="Wang N."/>
            <person name="Chen C."/>
            <person name="Wu H."/>
            <person name="Zhao Y."/>
            <person name="Zhang J."/>
            <person name="Li Y."/>
            <person name="Zhou W."/>
            <person name="Zhang B."/>
            <person name="Hu W."/>
            <person name="Eijk M."/>
            <person name="Tang J."/>
            <person name="Witsenboer H."/>
            <person name="Zhao S."/>
            <person name="Li Z."/>
            <person name="Zhang A."/>
            <person name="Wang D."/>
            <person name="Liang C."/>
        </authorList>
    </citation>
    <scope>NUCLEOTIDE SEQUENCE [LARGE SCALE GENOMIC DNA]</scope>
    <source>
        <strain evidence="3">cv. G1812</strain>
    </source>
</reference>
<sequence>MISVASMAARCCLFIMAMATAPSPGTIRPPSPAPGAAEEEAGGW</sequence>
<name>A0A8R7Q742_TRIUA</name>
<reference evidence="4" key="1">
    <citation type="journal article" date="2013" name="Nature">
        <title>Draft genome of the wheat A-genome progenitor Triticum urartu.</title>
        <authorList>
            <person name="Ling H.Q."/>
            <person name="Zhao S."/>
            <person name="Liu D."/>
            <person name="Wang J."/>
            <person name="Sun H."/>
            <person name="Zhang C."/>
            <person name="Fan H."/>
            <person name="Li D."/>
            <person name="Dong L."/>
            <person name="Tao Y."/>
            <person name="Gao C."/>
            <person name="Wu H."/>
            <person name="Li Y."/>
            <person name="Cui Y."/>
            <person name="Guo X."/>
            <person name="Zheng S."/>
            <person name="Wang B."/>
            <person name="Yu K."/>
            <person name="Liang Q."/>
            <person name="Yang W."/>
            <person name="Lou X."/>
            <person name="Chen J."/>
            <person name="Feng M."/>
            <person name="Jian J."/>
            <person name="Zhang X."/>
            <person name="Luo G."/>
            <person name="Jiang Y."/>
            <person name="Liu J."/>
            <person name="Wang Z."/>
            <person name="Sha Y."/>
            <person name="Zhang B."/>
            <person name="Wu H."/>
            <person name="Tang D."/>
            <person name="Shen Q."/>
            <person name="Xue P."/>
            <person name="Zou S."/>
            <person name="Wang X."/>
            <person name="Liu X."/>
            <person name="Wang F."/>
            <person name="Yang Y."/>
            <person name="An X."/>
            <person name="Dong Z."/>
            <person name="Zhang K."/>
            <person name="Zhang X."/>
            <person name="Luo M.C."/>
            <person name="Dvorak J."/>
            <person name="Tong Y."/>
            <person name="Wang J."/>
            <person name="Yang H."/>
            <person name="Li Z."/>
            <person name="Wang D."/>
            <person name="Zhang A."/>
            <person name="Wang J."/>
        </authorList>
    </citation>
    <scope>NUCLEOTIDE SEQUENCE</scope>
    <source>
        <strain evidence="4">cv. G1812</strain>
    </source>
</reference>
<feature type="chain" id="PRO_5035781397" evidence="2">
    <location>
        <begin position="20"/>
        <end position="44"/>
    </location>
</feature>
<evidence type="ECO:0000256" key="1">
    <source>
        <dbReference type="SAM" id="MobiDB-lite"/>
    </source>
</evidence>
<feature type="region of interest" description="Disordered" evidence="1">
    <location>
        <begin position="22"/>
        <end position="44"/>
    </location>
</feature>
<dbReference type="AlphaFoldDB" id="A0A8R7Q742"/>
<evidence type="ECO:0000313" key="3">
    <source>
        <dbReference type="EnsemblPlants" id="TuG1812G0400002890.01.T01.cds386562"/>
    </source>
</evidence>
<evidence type="ECO:0000313" key="4">
    <source>
        <dbReference type="Proteomes" id="UP000015106"/>
    </source>
</evidence>
<feature type="signal peptide" evidence="2">
    <location>
        <begin position="1"/>
        <end position="19"/>
    </location>
</feature>
<dbReference type="Proteomes" id="UP000015106">
    <property type="component" value="Chromosome 4"/>
</dbReference>
<dbReference type="EnsemblPlants" id="TuG1812G0400002890.01.T01">
    <property type="protein sequence ID" value="TuG1812G0400002890.01.T01.cds386562"/>
    <property type="gene ID" value="TuG1812G0400002890.01"/>
</dbReference>
<keyword evidence="2" id="KW-0732">Signal</keyword>
<dbReference type="Gramene" id="TuG1812G0400002890.01.T01">
    <property type="protein sequence ID" value="TuG1812G0400002890.01.T01.cds386562"/>
    <property type="gene ID" value="TuG1812G0400002890.01"/>
</dbReference>
<keyword evidence="4" id="KW-1185">Reference proteome</keyword>